<comment type="catalytic activity">
    <reaction evidence="8">
        <text>Successive hydrolysis of beta-D-glucose units from the non-reducing ends of (1-&gt;3)-beta-D-glucans, releasing alpha-glucose.</text>
        <dbReference type="EC" id="3.2.1.58"/>
    </reaction>
</comment>
<sequence length="387" mass="44277">MRGVNLGGWFVLEPYMNSNLWSEFTDPSNIPVDEYHFCSYYGKDTATAKLTNHWNTYYTESDFVQIKAAGLNTVRIPIGYWAFGNFFDEPYVQGQVPYILRALQWARNQGLEVMLDLHGAPGSQNGFDNSGLRDTIQFPYGKNPEYTLTALQRMVNMVFDNGYSDVVTSIEILNEPLAPSFAGDALGMLKDFYQKGYNIIRYRPDGTMTDLTVAFHDAFYDPASWNNYLPAFSNSYEDNHHYQVFTPDLNALTIDQHVGMVCGHYHALKAVNLPVIVGEWSAALTDCCPMLNGVYRGARYDGTYGGGWWIGDCSDKYNPAKITGDYYNNMRRFVEAQLDAWEKLDGWIFWAWKTDLCAEWNFQKLLAMGIMPQPLTTDRRYPNQCNF</sequence>
<evidence type="ECO:0000313" key="13">
    <source>
        <dbReference type="Proteomes" id="UP000095023"/>
    </source>
</evidence>
<reference evidence="13" key="1">
    <citation type="submission" date="2016-02" db="EMBL/GenBank/DDBJ databases">
        <title>Comparative genomics of biotechnologically important yeasts.</title>
        <authorList>
            <consortium name="DOE Joint Genome Institute"/>
            <person name="Riley R."/>
            <person name="Haridas S."/>
            <person name="Wolfe K.H."/>
            <person name="Lopes M.R."/>
            <person name="Hittinger C.T."/>
            <person name="Goker M."/>
            <person name="Salamov A."/>
            <person name="Wisecaver J."/>
            <person name="Long T.M."/>
            <person name="Aerts A.L."/>
            <person name="Barry K."/>
            <person name="Choi C."/>
            <person name="Clum A."/>
            <person name="Coughlan A.Y."/>
            <person name="Deshpande S."/>
            <person name="Douglass A.P."/>
            <person name="Hanson S.J."/>
            <person name="Klenk H.-P."/>
            <person name="Labutti K."/>
            <person name="Lapidus A."/>
            <person name="Lindquist E."/>
            <person name="Lipzen A."/>
            <person name="Meier-Kolthoff J.P."/>
            <person name="Ohm R.A."/>
            <person name="Otillar R.P."/>
            <person name="Pangilinan J."/>
            <person name="Peng Y."/>
            <person name="Rokas A."/>
            <person name="Rosa C.A."/>
            <person name="Scheuner C."/>
            <person name="Sibirny A.A."/>
            <person name="Slot J.C."/>
            <person name="Stielow J.B."/>
            <person name="Sun H."/>
            <person name="Kurtzman C.P."/>
            <person name="Blackwell M."/>
            <person name="Jeffries T.W."/>
            <person name="Grigoriev I.V."/>
        </authorList>
    </citation>
    <scope>NUCLEOTIDE SEQUENCE [LARGE SCALE GENOMIC DNA]</scope>
    <source>
        <strain evidence="13">NRRL Y-17796</strain>
    </source>
</reference>
<dbReference type="EC" id="3.2.1.58" evidence="9"/>
<evidence type="ECO:0000256" key="2">
    <source>
        <dbReference type="ARBA" id="ARBA00005641"/>
    </source>
</evidence>
<gene>
    <name evidence="12" type="ORF">CANCADRAFT_57550</name>
</gene>
<comment type="subcellular location">
    <subcellularLocation>
        <location evidence="1">Secreted</location>
    </subcellularLocation>
</comment>
<keyword evidence="3" id="KW-0964">Secreted</keyword>
<dbReference type="InterPro" id="IPR001547">
    <property type="entry name" value="Glyco_hydro_5"/>
</dbReference>
<evidence type="ECO:0000256" key="10">
    <source>
        <dbReference type="RuleBase" id="RU361153"/>
    </source>
</evidence>
<dbReference type="GO" id="GO:0009251">
    <property type="term" value="P:glucan catabolic process"/>
    <property type="evidence" value="ECO:0007669"/>
    <property type="project" value="TreeGrafter"/>
</dbReference>
<evidence type="ECO:0000256" key="3">
    <source>
        <dbReference type="ARBA" id="ARBA00022525"/>
    </source>
</evidence>
<name>A0A1E4THL5_9ASCO</name>
<evidence type="ECO:0000256" key="5">
    <source>
        <dbReference type="ARBA" id="ARBA00022801"/>
    </source>
</evidence>
<dbReference type="Proteomes" id="UP000095023">
    <property type="component" value="Unassembled WGS sequence"/>
</dbReference>
<dbReference type="EMBL" id="KV453842">
    <property type="protein sequence ID" value="ODV91252.1"/>
    <property type="molecule type" value="Genomic_DNA"/>
</dbReference>
<keyword evidence="4" id="KW-0732">Signal</keyword>
<dbReference type="InterPro" id="IPR050386">
    <property type="entry name" value="Glycosyl_hydrolase_5"/>
</dbReference>
<keyword evidence="7" id="KW-0961">Cell wall biogenesis/degradation</keyword>
<dbReference type="GO" id="GO:0071555">
    <property type="term" value="P:cell wall organization"/>
    <property type="evidence" value="ECO:0007669"/>
    <property type="project" value="UniProtKB-KW"/>
</dbReference>
<dbReference type="PANTHER" id="PTHR31297:SF1">
    <property type="entry name" value="GLUCAN 1,3-BETA-GLUCOSIDASE I_II-RELATED"/>
    <property type="match status" value="1"/>
</dbReference>
<dbReference type="GO" id="GO:0009986">
    <property type="term" value="C:cell surface"/>
    <property type="evidence" value="ECO:0007669"/>
    <property type="project" value="TreeGrafter"/>
</dbReference>
<evidence type="ECO:0000256" key="9">
    <source>
        <dbReference type="ARBA" id="ARBA00038929"/>
    </source>
</evidence>
<dbReference type="Gene3D" id="3.20.20.80">
    <property type="entry name" value="Glycosidases"/>
    <property type="match status" value="1"/>
</dbReference>
<evidence type="ECO:0000256" key="6">
    <source>
        <dbReference type="ARBA" id="ARBA00023295"/>
    </source>
</evidence>
<evidence type="ECO:0000313" key="12">
    <source>
        <dbReference type="EMBL" id="ODV91252.1"/>
    </source>
</evidence>
<keyword evidence="5 10" id="KW-0378">Hydrolase</keyword>
<dbReference type="SUPFAM" id="SSF51445">
    <property type="entry name" value="(Trans)glycosidases"/>
    <property type="match status" value="1"/>
</dbReference>
<accession>A0A1E4THL5</accession>
<evidence type="ECO:0000256" key="7">
    <source>
        <dbReference type="ARBA" id="ARBA00023316"/>
    </source>
</evidence>
<dbReference type="InterPro" id="IPR017853">
    <property type="entry name" value="GH"/>
</dbReference>
<evidence type="ECO:0000259" key="11">
    <source>
        <dbReference type="Pfam" id="PF00150"/>
    </source>
</evidence>
<evidence type="ECO:0000256" key="4">
    <source>
        <dbReference type="ARBA" id="ARBA00022729"/>
    </source>
</evidence>
<dbReference type="AlphaFoldDB" id="A0A1E4THL5"/>
<dbReference type="OrthoDB" id="62120at2759"/>
<keyword evidence="6 10" id="KW-0326">Glycosidase</keyword>
<proteinExistence type="inferred from homology"/>
<comment type="similarity">
    <text evidence="2 10">Belongs to the glycosyl hydrolase 5 (cellulase A) family.</text>
</comment>
<dbReference type="GO" id="GO:0004338">
    <property type="term" value="F:glucan exo-1,3-beta-glucosidase activity"/>
    <property type="evidence" value="ECO:0007669"/>
    <property type="project" value="UniProtKB-EC"/>
</dbReference>
<keyword evidence="13" id="KW-1185">Reference proteome</keyword>
<evidence type="ECO:0000256" key="8">
    <source>
        <dbReference type="ARBA" id="ARBA00036824"/>
    </source>
</evidence>
<protein>
    <recommendedName>
        <fullName evidence="9">glucan 1,3-beta-glucosidase</fullName>
        <ecNumber evidence="9">3.2.1.58</ecNumber>
    </recommendedName>
</protein>
<feature type="domain" description="Glycoside hydrolase family 5" evidence="11">
    <location>
        <begin position="40"/>
        <end position="284"/>
    </location>
</feature>
<dbReference type="PANTHER" id="PTHR31297">
    <property type="entry name" value="GLUCAN ENDO-1,6-BETA-GLUCOSIDASE B"/>
    <property type="match status" value="1"/>
</dbReference>
<dbReference type="GO" id="GO:0005576">
    <property type="term" value="C:extracellular region"/>
    <property type="evidence" value="ECO:0007669"/>
    <property type="project" value="UniProtKB-SubCell"/>
</dbReference>
<evidence type="ECO:0000256" key="1">
    <source>
        <dbReference type="ARBA" id="ARBA00004613"/>
    </source>
</evidence>
<organism evidence="12 13">
    <name type="scientific">Tortispora caseinolytica NRRL Y-17796</name>
    <dbReference type="NCBI Taxonomy" id="767744"/>
    <lineage>
        <taxon>Eukaryota</taxon>
        <taxon>Fungi</taxon>
        <taxon>Dikarya</taxon>
        <taxon>Ascomycota</taxon>
        <taxon>Saccharomycotina</taxon>
        <taxon>Trigonopsidomycetes</taxon>
        <taxon>Trigonopsidales</taxon>
        <taxon>Trigonopsidaceae</taxon>
        <taxon>Tortispora</taxon>
    </lineage>
</organism>
<dbReference type="Pfam" id="PF00150">
    <property type="entry name" value="Cellulase"/>
    <property type="match status" value="1"/>
</dbReference>